<name>A0A2H3DAB1_ARMGA</name>
<protein>
    <submittedName>
        <fullName evidence="1">Uncharacterized protein</fullName>
    </submittedName>
</protein>
<gene>
    <name evidence="1" type="ORF">ARMGADRAFT_543780</name>
</gene>
<proteinExistence type="predicted"/>
<organism evidence="1 2">
    <name type="scientific">Armillaria gallica</name>
    <name type="common">Bulbous honey fungus</name>
    <name type="synonym">Armillaria bulbosa</name>
    <dbReference type="NCBI Taxonomy" id="47427"/>
    <lineage>
        <taxon>Eukaryota</taxon>
        <taxon>Fungi</taxon>
        <taxon>Dikarya</taxon>
        <taxon>Basidiomycota</taxon>
        <taxon>Agaricomycotina</taxon>
        <taxon>Agaricomycetes</taxon>
        <taxon>Agaricomycetidae</taxon>
        <taxon>Agaricales</taxon>
        <taxon>Marasmiineae</taxon>
        <taxon>Physalacriaceae</taxon>
        <taxon>Armillaria</taxon>
    </lineage>
</organism>
<keyword evidence="2" id="KW-1185">Reference proteome</keyword>
<sequence>MMNGSFLEQLPLNSHIHKDPHISLLSMCPSTKPITLGVSISITCAESLIASGTHLGPSLPPQSIII</sequence>
<evidence type="ECO:0000313" key="1">
    <source>
        <dbReference type="EMBL" id="PBK86007.1"/>
    </source>
</evidence>
<dbReference type="InParanoid" id="A0A2H3DAB1"/>
<dbReference type="EMBL" id="KZ293687">
    <property type="protein sequence ID" value="PBK86007.1"/>
    <property type="molecule type" value="Genomic_DNA"/>
</dbReference>
<dbReference type="AlphaFoldDB" id="A0A2H3DAB1"/>
<accession>A0A2H3DAB1</accession>
<dbReference type="Proteomes" id="UP000217790">
    <property type="component" value="Unassembled WGS sequence"/>
</dbReference>
<evidence type="ECO:0000313" key="2">
    <source>
        <dbReference type="Proteomes" id="UP000217790"/>
    </source>
</evidence>
<reference evidence="2" key="1">
    <citation type="journal article" date="2017" name="Nat. Ecol. Evol.">
        <title>Genome expansion and lineage-specific genetic innovations in the forest pathogenic fungi Armillaria.</title>
        <authorList>
            <person name="Sipos G."/>
            <person name="Prasanna A.N."/>
            <person name="Walter M.C."/>
            <person name="O'Connor E."/>
            <person name="Balint B."/>
            <person name="Krizsan K."/>
            <person name="Kiss B."/>
            <person name="Hess J."/>
            <person name="Varga T."/>
            <person name="Slot J."/>
            <person name="Riley R."/>
            <person name="Boka B."/>
            <person name="Rigling D."/>
            <person name="Barry K."/>
            <person name="Lee J."/>
            <person name="Mihaltcheva S."/>
            <person name="LaButti K."/>
            <person name="Lipzen A."/>
            <person name="Waldron R."/>
            <person name="Moloney N.M."/>
            <person name="Sperisen C."/>
            <person name="Kredics L."/>
            <person name="Vagvoelgyi C."/>
            <person name="Patrignani A."/>
            <person name="Fitzpatrick D."/>
            <person name="Nagy I."/>
            <person name="Doyle S."/>
            <person name="Anderson J.B."/>
            <person name="Grigoriev I.V."/>
            <person name="Gueldener U."/>
            <person name="Muensterkoetter M."/>
            <person name="Nagy L.G."/>
        </authorList>
    </citation>
    <scope>NUCLEOTIDE SEQUENCE [LARGE SCALE GENOMIC DNA]</scope>
    <source>
        <strain evidence="2">Ar21-2</strain>
    </source>
</reference>